<name>A0A396AUD0_BACUN</name>
<protein>
    <submittedName>
        <fullName evidence="3">Uncharacterized protein</fullName>
    </submittedName>
</protein>
<dbReference type="Proteomes" id="UP000260759">
    <property type="component" value="Unassembled WGS sequence"/>
</dbReference>
<feature type="coiled-coil region" evidence="1">
    <location>
        <begin position="532"/>
        <end position="592"/>
    </location>
</feature>
<dbReference type="AlphaFoldDB" id="A0A396AUD0"/>
<feature type="signal peptide" evidence="2">
    <location>
        <begin position="1"/>
        <end position="20"/>
    </location>
</feature>
<keyword evidence="2" id="KW-0732">Signal</keyword>
<dbReference type="RefSeq" id="WP_117601528.1">
    <property type="nucleotide sequence ID" value="NZ_JADMPP010000019.1"/>
</dbReference>
<dbReference type="EMBL" id="QSVA01000026">
    <property type="protein sequence ID" value="RGN89250.1"/>
    <property type="molecule type" value="Genomic_DNA"/>
</dbReference>
<sequence length="852" mass="96856">MYRILLLLTVACTFVLSARAQHVNYDKKTVAAMVAAYGTEAMAEAYYNEQVKAILERYNAAEIAAAGIFTSKFLDRKGLTELGIWSSHTENQYYRRIYHLVSVKIMPKIWTVAGMMLRSPQTALYWGSYLMKICTEVKTLCMQFESVVTNGSLSFSNIAFLQLNPQVASLFTLSENGGIDWETFLDDLGDVPHHFTKENLKADLDKLYNMGVSIATAGTENLSGRILGESSFHGLLQGNIATIAHAVESSYDLYQSLDRSVGGTLLSLVGGTENVAGLFQLDNYNLTAWMTDYLRETMGQYYTQRWYIYRRDAGQEVLCDYSPATDDNSIINGGEWTRFSTSDANFYPNAAQTEQILRNSERHAGWSRIQVEQLNRQNDGNTYAISYYRSSYIISQKGKQTKKAYAYSIRVTKSWNHTEEVYEDVFDSYTMDLNTFKRQLQARLSEYNENEEGLVYYIGSDAKNYYQATDEAKLKGCESVMISVTCHEGVSLISGTTQYKCRSCEGSLNAHSKECVMRTTVPGDETLDLSGLDELEQEYNGEAAALQALIDELKVENAELVKQIASATVEEAAALRQAYNNNKNEIDRIETELSAVCRKQAELAQAKEEAAADNDVPTDDYYRIPAIMQNCKAAYDLTWKGEGRWSGYTYLRESAAPNINGVITFRASLRIARKPKYFLGIKIHRAIMEISWELTAEYSDTEVVDIIQLDSEKSETEKKNEVNSRLSEIAREYPSCEISTEYFRSEPPETDNTGDTFHLLWSSDRLEIARQVHTRLSHIYADLVSLEKMMHYKLSIVDVLRDAAPYINEERGRRLTLVEQCRRRWLRGAAESLHSVDYNGKYEDKERRNENE</sequence>
<reference evidence="3 4" key="1">
    <citation type="submission" date="2018-08" db="EMBL/GenBank/DDBJ databases">
        <title>A genome reference for cultivated species of the human gut microbiota.</title>
        <authorList>
            <person name="Zou Y."/>
            <person name="Xue W."/>
            <person name="Luo G."/>
        </authorList>
    </citation>
    <scope>NUCLEOTIDE SEQUENCE [LARGE SCALE GENOMIC DNA]</scope>
    <source>
        <strain evidence="3 4">OM03-4</strain>
    </source>
</reference>
<accession>A0A396AUD0</accession>
<proteinExistence type="predicted"/>
<feature type="chain" id="PRO_5030071639" evidence="2">
    <location>
        <begin position="21"/>
        <end position="852"/>
    </location>
</feature>
<keyword evidence="1" id="KW-0175">Coiled coil</keyword>
<evidence type="ECO:0000256" key="1">
    <source>
        <dbReference type="SAM" id="Coils"/>
    </source>
</evidence>
<gene>
    <name evidence="3" type="ORF">DXB37_19580</name>
</gene>
<evidence type="ECO:0000313" key="4">
    <source>
        <dbReference type="Proteomes" id="UP000260759"/>
    </source>
</evidence>
<comment type="caution">
    <text evidence="3">The sequence shown here is derived from an EMBL/GenBank/DDBJ whole genome shotgun (WGS) entry which is preliminary data.</text>
</comment>
<organism evidence="3 4">
    <name type="scientific">Bacteroides uniformis</name>
    <dbReference type="NCBI Taxonomy" id="820"/>
    <lineage>
        <taxon>Bacteria</taxon>
        <taxon>Pseudomonadati</taxon>
        <taxon>Bacteroidota</taxon>
        <taxon>Bacteroidia</taxon>
        <taxon>Bacteroidales</taxon>
        <taxon>Bacteroidaceae</taxon>
        <taxon>Bacteroides</taxon>
    </lineage>
</organism>
<evidence type="ECO:0000256" key="2">
    <source>
        <dbReference type="SAM" id="SignalP"/>
    </source>
</evidence>
<evidence type="ECO:0000313" key="3">
    <source>
        <dbReference type="EMBL" id="RGN89250.1"/>
    </source>
</evidence>